<dbReference type="PANTHER" id="PTHR43000">
    <property type="entry name" value="DTDP-D-GLUCOSE 4,6-DEHYDRATASE-RELATED"/>
    <property type="match status" value="1"/>
</dbReference>
<dbReference type="eggNOG" id="COG0451">
    <property type="taxonomic scope" value="Bacteria"/>
</dbReference>
<dbReference type="InterPro" id="IPR036291">
    <property type="entry name" value="NAD(P)-bd_dom_sf"/>
</dbReference>
<comment type="similarity">
    <text evidence="1">Belongs to the NAD(P)-dependent epimerase/dehydratase family.</text>
</comment>
<reference key="1">
    <citation type="submission" date="2010-11" db="EMBL/GenBank/DDBJ databases">
        <title>The complete sequence of chromosome of Isophaera pallida ATCC 43644.</title>
        <authorList>
            <consortium name="US DOE Joint Genome Institute (JGI-PGF)"/>
            <person name="Lucas S."/>
            <person name="Copeland A."/>
            <person name="Lapidus A."/>
            <person name="Bruce D."/>
            <person name="Goodwin L."/>
            <person name="Pitluck S."/>
            <person name="Kyrpides N."/>
            <person name="Mavromatis K."/>
            <person name="Pagani I."/>
            <person name="Ivanova N."/>
            <person name="Saunders E."/>
            <person name="Brettin T."/>
            <person name="Detter J.C."/>
            <person name="Han C."/>
            <person name="Tapia R."/>
            <person name="Land M."/>
            <person name="Hauser L."/>
            <person name="Markowitz V."/>
            <person name="Cheng J.-F."/>
            <person name="Hugenholtz P."/>
            <person name="Woyke T."/>
            <person name="Wu D."/>
            <person name="Eisen J.A."/>
        </authorList>
    </citation>
    <scope>NUCLEOTIDE SEQUENCE</scope>
    <source>
        <strain>ATCC 43644</strain>
    </source>
</reference>
<dbReference type="RefSeq" id="WP_013565696.1">
    <property type="nucleotide sequence ID" value="NC_014962.1"/>
</dbReference>
<dbReference type="SUPFAM" id="SSF51735">
    <property type="entry name" value="NAD(P)-binding Rossmann-fold domains"/>
    <property type="match status" value="1"/>
</dbReference>
<dbReference type="KEGG" id="ipa:Isop_2842"/>
<name>E8R1J0_ISOPI</name>
<dbReference type="InParanoid" id="E8R1J0"/>
<proteinExistence type="inferred from homology"/>
<evidence type="ECO:0000256" key="1">
    <source>
        <dbReference type="ARBA" id="ARBA00007637"/>
    </source>
</evidence>
<dbReference type="InterPro" id="IPR001509">
    <property type="entry name" value="Epimerase_deHydtase"/>
</dbReference>
<evidence type="ECO:0000313" key="4">
    <source>
        <dbReference type="Proteomes" id="UP000008631"/>
    </source>
</evidence>
<organism evidence="3 4">
    <name type="scientific">Isosphaera pallida (strain ATCC 43644 / DSM 9630 / IS1B)</name>
    <dbReference type="NCBI Taxonomy" id="575540"/>
    <lineage>
        <taxon>Bacteria</taxon>
        <taxon>Pseudomonadati</taxon>
        <taxon>Planctomycetota</taxon>
        <taxon>Planctomycetia</taxon>
        <taxon>Isosphaerales</taxon>
        <taxon>Isosphaeraceae</taxon>
        <taxon>Isosphaera</taxon>
    </lineage>
</organism>
<dbReference type="Pfam" id="PF01370">
    <property type="entry name" value="Epimerase"/>
    <property type="match status" value="1"/>
</dbReference>
<evidence type="ECO:0000259" key="2">
    <source>
        <dbReference type="Pfam" id="PF01370"/>
    </source>
</evidence>
<feature type="domain" description="NAD-dependent epimerase/dehydratase" evidence="2">
    <location>
        <begin position="5"/>
        <end position="254"/>
    </location>
</feature>
<protein>
    <submittedName>
        <fullName evidence="3">NAD-dependent epimerase/dehydratase</fullName>
    </submittedName>
</protein>
<reference evidence="3 4" key="2">
    <citation type="journal article" date="2011" name="Stand. Genomic Sci.">
        <title>Complete genome sequence of Isosphaera pallida type strain (IS1B).</title>
        <authorList>
            <consortium name="US DOE Joint Genome Institute (JGI-PGF)"/>
            <person name="Goker M."/>
            <person name="Cleland D."/>
            <person name="Saunders E."/>
            <person name="Lapidus A."/>
            <person name="Nolan M."/>
            <person name="Lucas S."/>
            <person name="Hammon N."/>
            <person name="Deshpande S."/>
            <person name="Cheng J.F."/>
            <person name="Tapia R."/>
            <person name="Han C."/>
            <person name="Goodwin L."/>
            <person name="Pitluck S."/>
            <person name="Liolios K."/>
            <person name="Pagani I."/>
            <person name="Ivanova N."/>
            <person name="Mavromatis K."/>
            <person name="Pati A."/>
            <person name="Chen A."/>
            <person name="Palaniappan K."/>
            <person name="Land M."/>
            <person name="Hauser L."/>
            <person name="Chang Y.J."/>
            <person name="Jeffries C.D."/>
            <person name="Detter J.C."/>
            <person name="Beck B."/>
            <person name="Woyke T."/>
            <person name="Bristow J."/>
            <person name="Eisen J.A."/>
            <person name="Markowitz V."/>
            <person name="Hugenholtz P."/>
            <person name="Kyrpides N.C."/>
            <person name="Klenk H.P."/>
        </authorList>
    </citation>
    <scope>NUCLEOTIDE SEQUENCE [LARGE SCALE GENOMIC DNA]</scope>
    <source>
        <strain evidence="4">ATCC 43644 / DSM 9630 / IS1B</strain>
    </source>
</reference>
<dbReference type="EMBL" id="CP002353">
    <property type="protein sequence ID" value="ADV63408.1"/>
    <property type="molecule type" value="Genomic_DNA"/>
</dbReference>
<dbReference type="HOGENOM" id="CLU_007383_1_7_0"/>
<dbReference type="AlphaFoldDB" id="E8R1J0"/>
<evidence type="ECO:0000313" key="3">
    <source>
        <dbReference type="EMBL" id="ADV63408.1"/>
    </source>
</evidence>
<dbReference type="Proteomes" id="UP000008631">
    <property type="component" value="Chromosome"/>
</dbReference>
<gene>
    <name evidence="3" type="ordered locus">Isop_2842</name>
</gene>
<dbReference type="Gene3D" id="3.40.50.720">
    <property type="entry name" value="NAD(P)-binding Rossmann-like Domain"/>
    <property type="match status" value="1"/>
</dbReference>
<sequence>MTGSILMTGGAGCIGSWVAKLLLEDDRPVTILDLKPDTRRLSWIVDDPKIISKVKFVQGDVADVETVIAAAEGCGAEAILHLAGLQVPVCRADPLMGARVNVLGTLAVFEAARRSQGRIGRVVYASSAAVHGIDPDGLAERGNQSELGPVADDARLTPTTHYGAFKVCNELNARVYWLEHRLTSIGLRPWTVYGVGRDFGLTSEPTSAILAAAAGRPFAISYGGLQDLQYVRDVAAAFLAAVDRPFQGAEAFNVRGEVVPIERFVATLEEVVPEAKGTITHGVAPLPIAPDLDASGLARALGPLPRTSLAEGIRATYERFQRLLAEGRISA</sequence>
<keyword evidence="4" id="KW-1185">Reference proteome</keyword>
<dbReference type="STRING" id="575540.Isop_2842"/>
<accession>E8R1J0</accession>